<dbReference type="Proteomes" id="UP001549047">
    <property type="component" value="Unassembled WGS sequence"/>
</dbReference>
<keyword evidence="2" id="KW-0238">DNA-binding</keyword>
<dbReference type="SMART" id="SM00773">
    <property type="entry name" value="WGR"/>
    <property type="match status" value="1"/>
</dbReference>
<name>A0ABV2J0P5_9HYPH</name>
<accession>A0ABV2J0P5</accession>
<evidence type="ECO:0000259" key="1">
    <source>
        <dbReference type="PROSITE" id="PS51977"/>
    </source>
</evidence>
<gene>
    <name evidence="2" type="ORF">ABID16_002662</name>
</gene>
<dbReference type="CDD" id="cd07996">
    <property type="entry name" value="WGR_MMR_like"/>
    <property type="match status" value="1"/>
</dbReference>
<dbReference type="SUPFAM" id="SSF142921">
    <property type="entry name" value="WGR domain-like"/>
    <property type="match status" value="1"/>
</dbReference>
<comment type="caution">
    <text evidence="2">The sequence shown here is derived from an EMBL/GenBank/DDBJ whole genome shotgun (WGS) entry which is preliminary data.</text>
</comment>
<dbReference type="PROSITE" id="PS51977">
    <property type="entry name" value="WGR"/>
    <property type="match status" value="1"/>
</dbReference>
<dbReference type="InterPro" id="IPR049809">
    <property type="entry name" value="YehF/YfeS-like_WGR"/>
</dbReference>
<evidence type="ECO:0000313" key="3">
    <source>
        <dbReference type="Proteomes" id="UP001549047"/>
    </source>
</evidence>
<dbReference type="Pfam" id="PF05406">
    <property type="entry name" value="WGR"/>
    <property type="match status" value="1"/>
</dbReference>
<dbReference type="GO" id="GO:0003677">
    <property type="term" value="F:DNA binding"/>
    <property type="evidence" value="ECO:0007669"/>
    <property type="project" value="UniProtKB-KW"/>
</dbReference>
<proteinExistence type="predicted"/>
<dbReference type="RefSeq" id="WP_354556822.1">
    <property type="nucleotide sequence ID" value="NZ_JBEPMB010000003.1"/>
</dbReference>
<dbReference type="InterPro" id="IPR036930">
    <property type="entry name" value="WGR_dom_sf"/>
</dbReference>
<keyword evidence="3" id="KW-1185">Reference proteome</keyword>
<protein>
    <submittedName>
        <fullName evidence="2">DNA-binding WGR domain protein</fullName>
    </submittedName>
</protein>
<dbReference type="Gene3D" id="2.20.140.10">
    <property type="entry name" value="WGR domain"/>
    <property type="match status" value="1"/>
</dbReference>
<sequence>MTTPSDDIYLERRDPAKNMARFYMLSIEPTLFGDVRLRRHWGRIGTRGQVKLHDFAKREEAAALFASLLRAKRRRGYGEA</sequence>
<feature type="domain" description="WGR" evidence="1">
    <location>
        <begin position="1"/>
        <end position="80"/>
    </location>
</feature>
<evidence type="ECO:0000313" key="2">
    <source>
        <dbReference type="EMBL" id="MET3614325.1"/>
    </source>
</evidence>
<dbReference type="InterPro" id="IPR008893">
    <property type="entry name" value="WGR_domain"/>
</dbReference>
<dbReference type="EMBL" id="JBEPMB010000003">
    <property type="protein sequence ID" value="MET3614325.1"/>
    <property type="molecule type" value="Genomic_DNA"/>
</dbReference>
<organism evidence="2 3">
    <name type="scientific">Rhizobium aquaticum</name>
    <dbReference type="NCBI Taxonomy" id="1549636"/>
    <lineage>
        <taxon>Bacteria</taxon>
        <taxon>Pseudomonadati</taxon>
        <taxon>Pseudomonadota</taxon>
        <taxon>Alphaproteobacteria</taxon>
        <taxon>Hyphomicrobiales</taxon>
        <taxon>Rhizobiaceae</taxon>
        <taxon>Rhizobium/Agrobacterium group</taxon>
        <taxon>Rhizobium</taxon>
    </lineage>
</organism>
<reference evidence="2 3" key="1">
    <citation type="submission" date="2024-06" db="EMBL/GenBank/DDBJ databases">
        <title>Genomic Encyclopedia of Type Strains, Phase IV (KMG-IV): sequencing the most valuable type-strain genomes for metagenomic binning, comparative biology and taxonomic classification.</title>
        <authorList>
            <person name="Goeker M."/>
        </authorList>
    </citation>
    <scope>NUCLEOTIDE SEQUENCE [LARGE SCALE GENOMIC DNA]</scope>
    <source>
        <strain evidence="2 3">DSM 29780</strain>
    </source>
</reference>